<keyword evidence="4" id="KW-0808">Transferase</keyword>
<feature type="compositionally biased region" description="Polar residues" evidence="7">
    <location>
        <begin position="239"/>
        <end position="256"/>
    </location>
</feature>
<feature type="region of interest" description="Disordered" evidence="7">
    <location>
        <begin position="1"/>
        <end position="143"/>
    </location>
</feature>
<dbReference type="GO" id="GO:0008270">
    <property type="term" value="F:zinc ion binding"/>
    <property type="evidence" value="ECO:0007669"/>
    <property type="project" value="UniProtKB-KW"/>
</dbReference>
<dbReference type="GO" id="GO:0061630">
    <property type="term" value="F:ubiquitin protein ligase activity"/>
    <property type="evidence" value="ECO:0007669"/>
    <property type="project" value="UniProtKB-EC"/>
</dbReference>
<dbReference type="Gene3D" id="3.30.40.10">
    <property type="entry name" value="Zinc/RING finger domain, C3HC4 (zinc finger)"/>
    <property type="match status" value="1"/>
</dbReference>
<dbReference type="AlphaFoldDB" id="A0A9Q8VD94"/>
<dbReference type="PROSITE" id="PS50089">
    <property type="entry name" value="ZF_RING_2"/>
    <property type="match status" value="1"/>
</dbReference>
<dbReference type="SUPFAM" id="SSF57850">
    <property type="entry name" value="RING/U-box"/>
    <property type="match status" value="1"/>
</dbReference>
<feature type="compositionally biased region" description="Polar residues" evidence="7">
    <location>
        <begin position="1"/>
        <end position="38"/>
    </location>
</feature>
<evidence type="ECO:0000256" key="7">
    <source>
        <dbReference type="SAM" id="MobiDB-lite"/>
    </source>
</evidence>
<evidence type="ECO:0000256" key="5">
    <source>
        <dbReference type="ARBA" id="ARBA00022786"/>
    </source>
</evidence>
<feature type="compositionally biased region" description="Low complexity" evidence="7">
    <location>
        <begin position="42"/>
        <end position="80"/>
    </location>
</feature>
<proteinExistence type="predicted"/>
<evidence type="ECO:0000259" key="8">
    <source>
        <dbReference type="PROSITE" id="PS50089"/>
    </source>
</evidence>
<dbReference type="GO" id="GO:0005783">
    <property type="term" value="C:endoplasmic reticulum"/>
    <property type="evidence" value="ECO:0007669"/>
    <property type="project" value="InterPro"/>
</dbReference>
<dbReference type="GeneID" id="72069363"/>
<evidence type="ECO:0000256" key="2">
    <source>
        <dbReference type="ARBA" id="ARBA00004906"/>
    </source>
</evidence>
<dbReference type="EMBL" id="CP086360">
    <property type="protein sequence ID" value="UNI21423.1"/>
    <property type="molecule type" value="Genomic_DNA"/>
</dbReference>
<keyword evidence="5" id="KW-0833">Ubl conjugation pathway</keyword>
<feature type="domain" description="RING-type" evidence="8">
    <location>
        <begin position="346"/>
        <end position="408"/>
    </location>
</feature>
<dbReference type="RefSeq" id="XP_047844904.1">
    <property type="nucleotide sequence ID" value="XM_047988905.1"/>
</dbReference>
<gene>
    <name evidence="9" type="ORF">JDV02_007415</name>
</gene>
<dbReference type="KEGG" id="ptkz:JDV02_007415"/>
<dbReference type="EC" id="2.3.2.27" evidence="3"/>
<feature type="compositionally biased region" description="Low complexity" evidence="7">
    <location>
        <begin position="185"/>
        <end position="196"/>
    </location>
</feature>
<keyword evidence="6" id="KW-0479">Metal-binding</keyword>
<dbReference type="Proteomes" id="UP000829364">
    <property type="component" value="Chromosome 7"/>
</dbReference>
<keyword evidence="6" id="KW-0863">Zinc-finger</keyword>
<protein>
    <recommendedName>
        <fullName evidence="3">RING-type E3 ubiquitin transferase</fullName>
        <ecNumber evidence="3">2.3.2.27</ecNumber>
    </recommendedName>
</protein>
<evidence type="ECO:0000256" key="1">
    <source>
        <dbReference type="ARBA" id="ARBA00000900"/>
    </source>
</evidence>
<accession>A0A9Q8VD94</accession>
<organism evidence="9 10">
    <name type="scientific">Purpureocillium takamizusanense</name>
    <dbReference type="NCBI Taxonomy" id="2060973"/>
    <lineage>
        <taxon>Eukaryota</taxon>
        <taxon>Fungi</taxon>
        <taxon>Dikarya</taxon>
        <taxon>Ascomycota</taxon>
        <taxon>Pezizomycotina</taxon>
        <taxon>Sordariomycetes</taxon>
        <taxon>Hypocreomycetidae</taxon>
        <taxon>Hypocreales</taxon>
        <taxon>Ophiocordycipitaceae</taxon>
        <taxon>Purpureocillium</taxon>
    </lineage>
</organism>
<comment type="catalytic activity">
    <reaction evidence="1">
        <text>S-ubiquitinyl-[E2 ubiquitin-conjugating enzyme]-L-cysteine + [acceptor protein]-L-lysine = [E2 ubiquitin-conjugating enzyme]-L-cysteine + N(6)-ubiquitinyl-[acceptor protein]-L-lysine.</text>
        <dbReference type="EC" id="2.3.2.27"/>
    </reaction>
</comment>
<dbReference type="PANTHER" id="PTHR12313">
    <property type="entry name" value="E3 UBIQUITIN-PROTEIN LIGASE RNF5-RELATED"/>
    <property type="match status" value="1"/>
</dbReference>
<feature type="compositionally biased region" description="Polar residues" evidence="7">
    <location>
        <begin position="211"/>
        <end position="231"/>
    </location>
</feature>
<keyword evidence="6" id="KW-0862">Zinc</keyword>
<reference evidence="9" key="1">
    <citation type="submission" date="2021-11" db="EMBL/GenBank/DDBJ databases">
        <title>Purpureocillium_takamizusanense_genome.</title>
        <authorList>
            <person name="Nguyen N.-H."/>
        </authorList>
    </citation>
    <scope>NUCLEOTIDE SEQUENCE</scope>
    <source>
        <strain evidence="9">PT3</strain>
    </source>
</reference>
<dbReference type="InterPro" id="IPR013083">
    <property type="entry name" value="Znf_RING/FYVE/PHD"/>
</dbReference>
<evidence type="ECO:0000256" key="4">
    <source>
        <dbReference type="ARBA" id="ARBA00022679"/>
    </source>
</evidence>
<dbReference type="InterPro" id="IPR001841">
    <property type="entry name" value="Znf_RING"/>
</dbReference>
<comment type="pathway">
    <text evidence="2">Protein modification; protein ubiquitination.</text>
</comment>
<keyword evidence="10" id="KW-1185">Reference proteome</keyword>
<evidence type="ECO:0000256" key="6">
    <source>
        <dbReference type="PROSITE-ProRule" id="PRU00175"/>
    </source>
</evidence>
<feature type="region of interest" description="Disordered" evidence="7">
    <location>
        <begin position="157"/>
        <end position="314"/>
    </location>
</feature>
<dbReference type="InterPro" id="IPR045103">
    <property type="entry name" value="RNF5/RNF185-like"/>
</dbReference>
<sequence>MASPLGSRSTRSAAQLPTDAQRSNAAPANSPQRRSSWRSFVPQLRQQASSSSSRNPSSLRGASAATAPSSSSFSSSSARAQRGTGGVGVAWPPSVTTLLNQNRRQRTPETPVNRTLAYTWGSDNLDDASPAMPPIYGGDTTEDGQYLSALADAEFSSPSGYPSFVNPPTGEDPHARQAPGQPHQAAATYPSSAAPPRRTSACGRAVPAAPSRSTTQLTTSSVCESQNTLFTNDPGDELLTSQSTQSSFADMPTSANLRGILNEGPDHARASKRRRVTGAAADNSADVDHLVLPVPSDDDDLFGENENPPPDGDDLATIDLTEANEVPEDLKKPELDNRIKLSAFQCVICMDDVTTLTVTHCGQHSPPLLTADRRPANSCRQKGHLFCQQCLHSSLHVDTTRGKCPMCRAKIDMKPRPTYSSKTKGFWPLELKLMTKTKQGKRKVGEMT</sequence>
<dbReference type="GO" id="GO:0006511">
    <property type="term" value="P:ubiquitin-dependent protein catabolic process"/>
    <property type="evidence" value="ECO:0007669"/>
    <property type="project" value="InterPro"/>
</dbReference>
<evidence type="ECO:0000313" key="9">
    <source>
        <dbReference type="EMBL" id="UNI21423.1"/>
    </source>
</evidence>
<dbReference type="OrthoDB" id="6270329at2759"/>
<name>A0A9Q8VD94_9HYPO</name>
<evidence type="ECO:0000256" key="3">
    <source>
        <dbReference type="ARBA" id="ARBA00012483"/>
    </source>
</evidence>
<feature type="compositionally biased region" description="Polar residues" evidence="7">
    <location>
        <begin position="94"/>
        <end position="113"/>
    </location>
</feature>
<evidence type="ECO:0000313" key="10">
    <source>
        <dbReference type="Proteomes" id="UP000829364"/>
    </source>
</evidence>